<dbReference type="RefSeq" id="WP_255331792.1">
    <property type="nucleotide sequence ID" value="NZ_VOTZ01000003.1"/>
</dbReference>
<keyword evidence="3" id="KW-1185">Reference proteome</keyword>
<dbReference type="AlphaFoldDB" id="A0ABD4TK13"/>
<reference evidence="2 3" key="1">
    <citation type="submission" date="2019-08" db="EMBL/GenBank/DDBJ databases">
        <authorList>
            <person name="Chen S.-C."/>
            <person name="Lai M.-C."/>
            <person name="You Y.-T."/>
        </authorList>
    </citation>
    <scope>NUCLEOTIDE SEQUENCE [LARGE SCALE GENOMIC DNA]</scope>
    <source>
        <strain evidence="2 3">P2F9704a</strain>
    </source>
</reference>
<evidence type="ECO:0000313" key="3">
    <source>
        <dbReference type="Proteomes" id="UP001524383"/>
    </source>
</evidence>
<evidence type="ECO:0000256" key="1">
    <source>
        <dbReference type="SAM" id="MobiDB-lite"/>
    </source>
</evidence>
<sequence length="144" mass="15992">MSQSGSQQDLYSREYGRSGTVLSYRGSGKPDIYNREYRRSGTVLSHRASGKPDIYSREYGQSGTVLSHRASGKPDIYNREYIRAQASGKPTPHVAYPKVKEMPAIKTALPESVVEKKESPAQTEPQPSIFEKISQFLHGVIGSK</sequence>
<protein>
    <submittedName>
        <fullName evidence="2">Uncharacterized protein</fullName>
    </submittedName>
</protein>
<feature type="compositionally biased region" description="Polar residues" evidence="1">
    <location>
        <begin position="1"/>
        <end position="10"/>
    </location>
</feature>
<gene>
    <name evidence="2" type="ORF">FTO68_02520</name>
</gene>
<comment type="caution">
    <text evidence="2">The sequence shown here is derived from an EMBL/GenBank/DDBJ whole genome shotgun (WGS) entry which is preliminary data.</text>
</comment>
<proteinExistence type="predicted"/>
<accession>A0ABD4TK13</accession>
<dbReference type="EMBL" id="VOTZ01000003">
    <property type="protein sequence ID" value="MCQ1537862.1"/>
    <property type="molecule type" value="Genomic_DNA"/>
</dbReference>
<dbReference type="Proteomes" id="UP001524383">
    <property type="component" value="Unassembled WGS sequence"/>
</dbReference>
<feature type="region of interest" description="Disordered" evidence="1">
    <location>
        <begin position="1"/>
        <end position="33"/>
    </location>
</feature>
<feature type="region of interest" description="Disordered" evidence="1">
    <location>
        <begin position="110"/>
        <end position="129"/>
    </location>
</feature>
<name>A0ABD4TK13_9EURY</name>
<evidence type="ECO:0000313" key="2">
    <source>
        <dbReference type="EMBL" id="MCQ1537862.1"/>
    </source>
</evidence>
<organism evidence="2 3">
    <name type="scientific">Methanocalculus taiwanensis</name>
    <dbReference type="NCBI Taxonomy" id="106207"/>
    <lineage>
        <taxon>Archaea</taxon>
        <taxon>Methanobacteriati</taxon>
        <taxon>Methanobacteriota</taxon>
        <taxon>Stenosarchaea group</taxon>
        <taxon>Methanomicrobia</taxon>
        <taxon>Methanomicrobiales</taxon>
        <taxon>Methanocalculaceae</taxon>
        <taxon>Methanocalculus</taxon>
    </lineage>
</organism>